<reference evidence="6 7" key="1">
    <citation type="journal article" date="2003" name="DNA Res.">
        <title>Complete genome structure of Gloeobacter violaceus PCC 7421, a cyanobacterium that lacks thylakoids.</title>
        <authorList>
            <person name="Nakamura Y."/>
            <person name="Kaneko T."/>
            <person name="Sato S."/>
            <person name="Mimuro M."/>
            <person name="Miyashita H."/>
            <person name="Tsuchiya T."/>
            <person name="Sasamoto S."/>
            <person name="Watanabe A."/>
            <person name="Kawashima K."/>
            <person name="Kishida Y."/>
            <person name="Kiyokawa C."/>
            <person name="Kohara M."/>
            <person name="Matsumoto M."/>
            <person name="Matsuno A."/>
            <person name="Nakazaki N."/>
            <person name="Shimpo S."/>
            <person name="Takeuchi C."/>
            <person name="Yamada M."/>
            <person name="Tabata S."/>
        </authorList>
    </citation>
    <scope>NUCLEOTIDE SEQUENCE [LARGE SCALE GENOMIC DNA]</scope>
    <source>
        <strain evidence="7">ATCC 29082 / PCC 7421</strain>
    </source>
</reference>
<evidence type="ECO:0000256" key="3">
    <source>
        <dbReference type="ARBA" id="ARBA00022741"/>
    </source>
</evidence>
<dbReference type="Gene3D" id="3.40.50.300">
    <property type="entry name" value="P-loop containing nucleotide triphosphate hydrolases"/>
    <property type="match status" value="1"/>
</dbReference>
<evidence type="ECO:0000313" key="7">
    <source>
        <dbReference type="Proteomes" id="UP000000557"/>
    </source>
</evidence>
<dbReference type="InterPro" id="IPR003593">
    <property type="entry name" value="AAA+_ATPase"/>
</dbReference>
<keyword evidence="2" id="KW-0813">Transport</keyword>
<dbReference type="PATRIC" id="fig|251221.4.peg.55"/>
<dbReference type="PANTHER" id="PTHR42711:SF5">
    <property type="entry name" value="ABC TRANSPORTER ATP-BINDING PROTEIN NATA"/>
    <property type="match status" value="1"/>
</dbReference>
<dbReference type="HOGENOM" id="CLU_000604_1_2_3"/>
<evidence type="ECO:0000313" key="6">
    <source>
        <dbReference type="EMBL" id="BAC87993.1"/>
    </source>
</evidence>
<reference evidence="6 7" key="2">
    <citation type="journal article" date="2003" name="DNA Res.">
        <title>Complete genome structure of Gloeobacter violaceus PCC 7421, a cyanobacterium that lacks thylakoids (supplement).</title>
        <authorList>
            <person name="Nakamura Y."/>
            <person name="Kaneko T."/>
            <person name="Sato S."/>
            <person name="Mimuro M."/>
            <person name="Miyashita H."/>
            <person name="Tsuchiya T."/>
            <person name="Sasamoto S."/>
            <person name="Watanabe A."/>
            <person name="Kawashima K."/>
            <person name="Kishida Y."/>
            <person name="Kiyokawa C."/>
            <person name="Kohara M."/>
            <person name="Matsumoto M."/>
            <person name="Matsuno A."/>
            <person name="Nakazaki N."/>
            <person name="Shimpo S."/>
            <person name="Takeuchi C."/>
            <person name="Yamada M."/>
            <person name="Tabata S."/>
        </authorList>
    </citation>
    <scope>NUCLEOTIDE SEQUENCE [LARGE SCALE GENOMIC DNA]</scope>
    <source>
        <strain evidence="7">ATCC 29082 / PCC 7421</strain>
    </source>
</reference>
<name>Q7NPK3_GLOVI</name>
<keyword evidence="3" id="KW-0547">Nucleotide-binding</keyword>
<dbReference type="EnsemblBacteria" id="BAC87993">
    <property type="protein sequence ID" value="BAC87993"/>
    <property type="gene ID" value="BAC87993"/>
</dbReference>
<protein>
    <submittedName>
        <fullName evidence="6">Na+ ABC transporter ATP-binding protein</fullName>
    </submittedName>
</protein>
<gene>
    <name evidence="6" type="ordered locus">gll0052</name>
</gene>
<dbReference type="eggNOG" id="COG4555">
    <property type="taxonomic scope" value="Bacteria"/>
</dbReference>
<dbReference type="Pfam" id="PF00005">
    <property type="entry name" value="ABC_tran"/>
    <property type="match status" value="1"/>
</dbReference>
<dbReference type="EMBL" id="BA000045">
    <property type="protein sequence ID" value="BAC87993.1"/>
    <property type="molecule type" value="Genomic_DNA"/>
</dbReference>
<keyword evidence="4 6" id="KW-0067">ATP-binding</keyword>
<dbReference type="SMART" id="SM00382">
    <property type="entry name" value="AAA"/>
    <property type="match status" value="1"/>
</dbReference>
<dbReference type="STRING" id="251221.gene:10757521"/>
<evidence type="ECO:0000256" key="1">
    <source>
        <dbReference type="ARBA" id="ARBA00005417"/>
    </source>
</evidence>
<dbReference type="KEGG" id="gvi:gll0052"/>
<dbReference type="InterPro" id="IPR050763">
    <property type="entry name" value="ABC_transporter_ATP-binding"/>
</dbReference>
<dbReference type="GO" id="GO:0005524">
    <property type="term" value="F:ATP binding"/>
    <property type="evidence" value="ECO:0007669"/>
    <property type="project" value="UniProtKB-KW"/>
</dbReference>
<dbReference type="Proteomes" id="UP000000557">
    <property type="component" value="Chromosome"/>
</dbReference>
<sequence length="244" mass="25931">MIEAREIYKSFGAVAAVRGVSFTAPDGQITGLLGPNGAGKTTLLRILATVFKPDGGSALVDGFAAASSPREVQSRIGVLPDNRGLYARLTARENVRYYGRLHGLKGDALEGRIDELAGLLEMGEFIERRTEGFSQGQRLKVAIARALVHAPGNLLLDEPTNGLDVMSTRALRQILRRLRDEGCCVLFSSHVMQEIASLCDRIVIIADGAVAAEGTAEQLLAATGKASLEDAFVAVIGSEEGLLL</sequence>
<evidence type="ECO:0000256" key="4">
    <source>
        <dbReference type="ARBA" id="ARBA00022840"/>
    </source>
</evidence>
<dbReference type="GO" id="GO:0016887">
    <property type="term" value="F:ATP hydrolysis activity"/>
    <property type="evidence" value="ECO:0007669"/>
    <property type="project" value="InterPro"/>
</dbReference>
<dbReference type="SUPFAM" id="SSF52540">
    <property type="entry name" value="P-loop containing nucleoside triphosphate hydrolases"/>
    <property type="match status" value="1"/>
</dbReference>
<evidence type="ECO:0000256" key="2">
    <source>
        <dbReference type="ARBA" id="ARBA00022448"/>
    </source>
</evidence>
<dbReference type="AlphaFoldDB" id="Q7NPK3"/>
<dbReference type="InterPro" id="IPR003439">
    <property type="entry name" value="ABC_transporter-like_ATP-bd"/>
</dbReference>
<organism evidence="6 7">
    <name type="scientific">Gloeobacter violaceus (strain ATCC 29082 / PCC 7421)</name>
    <dbReference type="NCBI Taxonomy" id="251221"/>
    <lineage>
        <taxon>Bacteria</taxon>
        <taxon>Bacillati</taxon>
        <taxon>Cyanobacteriota</taxon>
        <taxon>Cyanophyceae</taxon>
        <taxon>Gloeobacterales</taxon>
        <taxon>Gloeobacteraceae</taxon>
        <taxon>Gloeobacter</taxon>
    </lineage>
</organism>
<dbReference type="GO" id="GO:0005886">
    <property type="term" value="C:plasma membrane"/>
    <property type="evidence" value="ECO:0000318"/>
    <property type="project" value="GO_Central"/>
</dbReference>
<dbReference type="OrthoDB" id="505485at2"/>
<dbReference type="CDD" id="cd03266">
    <property type="entry name" value="ABC_NatA_sodium_exporter"/>
    <property type="match status" value="1"/>
</dbReference>
<accession>Q7NPK3</accession>
<dbReference type="RefSeq" id="WP_011140056.1">
    <property type="nucleotide sequence ID" value="NC_005125.1"/>
</dbReference>
<feature type="domain" description="ABC transporter" evidence="5">
    <location>
        <begin position="2"/>
        <end position="232"/>
    </location>
</feature>
<dbReference type="PhylomeDB" id="Q7NPK3"/>
<proteinExistence type="inferred from homology"/>
<dbReference type="InParanoid" id="Q7NPK3"/>
<keyword evidence="7" id="KW-1185">Reference proteome</keyword>
<dbReference type="PROSITE" id="PS50893">
    <property type="entry name" value="ABC_TRANSPORTER_2"/>
    <property type="match status" value="1"/>
</dbReference>
<dbReference type="InterPro" id="IPR027417">
    <property type="entry name" value="P-loop_NTPase"/>
</dbReference>
<comment type="similarity">
    <text evidence="1">Belongs to the ABC transporter superfamily.</text>
</comment>
<dbReference type="PANTHER" id="PTHR42711">
    <property type="entry name" value="ABC TRANSPORTER ATP-BINDING PROTEIN"/>
    <property type="match status" value="1"/>
</dbReference>
<evidence type="ECO:0000259" key="5">
    <source>
        <dbReference type="PROSITE" id="PS50893"/>
    </source>
</evidence>